<dbReference type="GO" id="GO:0006635">
    <property type="term" value="P:fatty acid beta-oxidation"/>
    <property type="evidence" value="ECO:0007669"/>
    <property type="project" value="TreeGrafter"/>
</dbReference>
<evidence type="ECO:0000313" key="4">
    <source>
        <dbReference type="Proteomes" id="UP001142400"/>
    </source>
</evidence>
<dbReference type="InterPro" id="IPR001753">
    <property type="entry name" value="Enoyl-CoA_hydra/iso"/>
</dbReference>
<gene>
    <name evidence="3" type="ORF">NQU54_19980</name>
</gene>
<keyword evidence="4" id="KW-1185">Reference proteome</keyword>
<dbReference type="SUPFAM" id="SSF52096">
    <property type="entry name" value="ClpP/crotonase"/>
    <property type="match status" value="1"/>
</dbReference>
<dbReference type="PANTHER" id="PTHR11941">
    <property type="entry name" value="ENOYL-COA HYDRATASE-RELATED"/>
    <property type="match status" value="1"/>
</dbReference>
<dbReference type="Pfam" id="PF00378">
    <property type="entry name" value="ECH_1"/>
    <property type="match status" value="1"/>
</dbReference>
<comment type="caution">
    <text evidence="3">The sequence shown here is derived from an EMBL/GenBank/DDBJ whole genome shotgun (WGS) entry which is preliminary data.</text>
</comment>
<dbReference type="PROSITE" id="PS00166">
    <property type="entry name" value="ENOYL_COA_HYDRATASE"/>
    <property type="match status" value="1"/>
</dbReference>
<dbReference type="Proteomes" id="UP001142400">
    <property type="component" value="Unassembled WGS sequence"/>
</dbReference>
<organism evidence="3 4">
    <name type="scientific">Streptomyces malaysiensis subsp. samsunensis</name>
    <dbReference type="NCBI Taxonomy" id="459658"/>
    <lineage>
        <taxon>Bacteria</taxon>
        <taxon>Bacillati</taxon>
        <taxon>Actinomycetota</taxon>
        <taxon>Actinomycetes</taxon>
        <taxon>Kitasatosporales</taxon>
        <taxon>Streptomycetaceae</taxon>
        <taxon>Streptomyces</taxon>
        <taxon>Streptomyces violaceusniger group</taxon>
    </lineage>
</organism>
<dbReference type="EMBL" id="JANIIC010000022">
    <property type="protein sequence ID" value="MCQ8831285.1"/>
    <property type="molecule type" value="Genomic_DNA"/>
</dbReference>
<dbReference type="InterPro" id="IPR018376">
    <property type="entry name" value="Enoyl-CoA_hyd/isom_CS"/>
</dbReference>
<name>A0A9X2RWI7_STRMQ</name>
<dbReference type="PANTHER" id="PTHR11941:SF54">
    <property type="entry name" value="ENOYL-COA HYDRATASE, MITOCHONDRIAL"/>
    <property type="match status" value="1"/>
</dbReference>
<accession>A0A9X2RWI7</accession>
<sequence>MNTGAHVTSLDDGTRILTLSNPAKRNALDPAMCEAMATSIAALASDRGARSLIVTGEGEAFCAGADLPAMLDDLDRPVAEIRTSLQNAYASFLGIRSLTIPTIAAVTGPAVGAGLNIALSCDIVIASPTATFGATFSRIGLHPGGGATAFLVESLGRQRAARVLLEGRTLSADDALSWGLVESVMEDPLQDARALAAKVALLGPELAQNIKEAVRLATQEPLESVVSFESWAQASSAKGERAAAAVASFRKQ</sequence>
<dbReference type="CDD" id="cd06558">
    <property type="entry name" value="crotonase-like"/>
    <property type="match status" value="1"/>
</dbReference>
<proteinExistence type="inferred from homology"/>
<dbReference type="RefSeq" id="WP_257632236.1">
    <property type="nucleotide sequence ID" value="NZ_JANIIC010000022.1"/>
</dbReference>
<dbReference type="GO" id="GO:0003824">
    <property type="term" value="F:catalytic activity"/>
    <property type="evidence" value="ECO:0007669"/>
    <property type="project" value="InterPro"/>
</dbReference>
<comment type="similarity">
    <text evidence="1 2">Belongs to the enoyl-CoA hydratase/isomerase family.</text>
</comment>
<evidence type="ECO:0000256" key="2">
    <source>
        <dbReference type="RuleBase" id="RU003707"/>
    </source>
</evidence>
<evidence type="ECO:0000256" key="1">
    <source>
        <dbReference type="ARBA" id="ARBA00005254"/>
    </source>
</evidence>
<dbReference type="AlphaFoldDB" id="A0A9X2RWI7"/>
<evidence type="ECO:0000313" key="3">
    <source>
        <dbReference type="EMBL" id="MCQ8831285.1"/>
    </source>
</evidence>
<dbReference type="Gene3D" id="3.90.226.10">
    <property type="entry name" value="2-enoyl-CoA Hydratase, Chain A, domain 1"/>
    <property type="match status" value="1"/>
</dbReference>
<dbReference type="InterPro" id="IPR029045">
    <property type="entry name" value="ClpP/crotonase-like_dom_sf"/>
</dbReference>
<protein>
    <submittedName>
        <fullName evidence="3">Enoyl-CoA hydratase-related protein</fullName>
    </submittedName>
</protein>
<reference evidence="3" key="1">
    <citation type="submission" date="2022-06" db="EMBL/GenBank/DDBJ databases">
        <title>WGS of actinobacteria.</title>
        <authorList>
            <person name="Thawai C."/>
        </authorList>
    </citation>
    <scope>NUCLEOTIDE SEQUENCE</scope>
    <source>
        <strain evidence="3">DSM 42010</strain>
    </source>
</reference>